<organism evidence="3 4">
    <name type="scientific">Rhizobium alvei</name>
    <dbReference type="NCBI Taxonomy" id="1132659"/>
    <lineage>
        <taxon>Bacteria</taxon>
        <taxon>Pseudomonadati</taxon>
        <taxon>Pseudomonadota</taxon>
        <taxon>Alphaproteobacteria</taxon>
        <taxon>Hyphomicrobiales</taxon>
        <taxon>Rhizobiaceae</taxon>
        <taxon>Rhizobium/Agrobacterium group</taxon>
        <taxon>Rhizobium</taxon>
    </lineage>
</organism>
<feature type="chain" id="PRO_5046863802" evidence="1">
    <location>
        <begin position="23"/>
        <end position="166"/>
    </location>
</feature>
<name>A0ABT8YRT9_9HYPH</name>
<reference evidence="3" key="1">
    <citation type="journal article" date="2015" name="Int. J. Syst. Evol. Microbiol.">
        <title>Rhizobium alvei sp. nov., isolated from a freshwater river.</title>
        <authorList>
            <person name="Sheu S.Y."/>
            <person name="Huang H.W."/>
            <person name="Young C.C."/>
            <person name="Chen W.M."/>
        </authorList>
    </citation>
    <scope>NUCLEOTIDE SEQUENCE</scope>
    <source>
        <strain evidence="3">TNR-22</strain>
    </source>
</reference>
<dbReference type="Gene3D" id="3.90.420.10">
    <property type="entry name" value="Oxidoreductase, molybdopterin-binding domain"/>
    <property type="match status" value="1"/>
</dbReference>
<keyword evidence="1" id="KW-0732">Signal</keyword>
<accession>A0ABT8YRT9</accession>
<dbReference type="EMBL" id="JAUOZU010000017">
    <property type="protein sequence ID" value="MDO6966356.1"/>
    <property type="molecule type" value="Genomic_DNA"/>
</dbReference>
<proteinExistence type="predicted"/>
<evidence type="ECO:0000256" key="1">
    <source>
        <dbReference type="SAM" id="SignalP"/>
    </source>
</evidence>
<dbReference type="Pfam" id="PF00174">
    <property type="entry name" value="Oxidored_molyb"/>
    <property type="match status" value="1"/>
</dbReference>
<gene>
    <name evidence="3" type="ORF">Q4481_20585</name>
</gene>
<dbReference type="RefSeq" id="WP_304378278.1">
    <property type="nucleotide sequence ID" value="NZ_JAUOZU010000017.1"/>
</dbReference>
<dbReference type="Proteomes" id="UP001174932">
    <property type="component" value="Unassembled WGS sequence"/>
</dbReference>
<evidence type="ECO:0000313" key="4">
    <source>
        <dbReference type="Proteomes" id="UP001174932"/>
    </source>
</evidence>
<dbReference type="InterPro" id="IPR000572">
    <property type="entry name" value="OxRdtase_Mopterin-bd_dom"/>
</dbReference>
<evidence type="ECO:0000313" key="3">
    <source>
        <dbReference type="EMBL" id="MDO6966356.1"/>
    </source>
</evidence>
<protein>
    <submittedName>
        <fullName evidence="3">Molybdopterin-dependent oxidoreductase</fullName>
    </submittedName>
</protein>
<feature type="domain" description="Oxidoreductase molybdopterin-binding" evidence="2">
    <location>
        <begin position="63"/>
        <end position="140"/>
    </location>
</feature>
<dbReference type="InterPro" id="IPR036374">
    <property type="entry name" value="OxRdtase_Mopterin-bd_sf"/>
</dbReference>
<comment type="caution">
    <text evidence="3">The sequence shown here is derived from an EMBL/GenBank/DDBJ whole genome shotgun (WGS) entry which is preliminary data.</text>
</comment>
<feature type="signal peptide" evidence="1">
    <location>
        <begin position="1"/>
        <end position="22"/>
    </location>
</feature>
<sequence length="166" mass="18113">MNIRNGILAAALLILNATTAVALEKPTGDVVLTVTGKISQPNAGDKAEFDIDMLEKLVSRTGTMETPWTTGKVTFSGPMLNAILEAAGADGETLTIKALNDYAADVPMSDAKDFDTILATRMDGKLMSVRDKGPLFLIYPFDEKPELYNEKYFSRSVWQIKAIEVH</sequence>
<reference evidence="3" key="2">
    <citation type="submission" date="2023-07" db="EMBL/GenBank/DDBJ databases">
        <authorList>
            <person name="Shen H."/>
        </authorList>
    </citation>
    <scope>NUCLEOTIDE SEQUENCE</scope>
    <source>
        <strain evidence="3">TNR-22</strain>
    </source>
</reference>
<keyword evidence="4" id="KW-1185">Reference proteome</keyword>
<evidence type="ECO:0000259" key="2">
    <source>
        <dbReference type="Pfam" id="PF00174"/>
    </source>
</evidence>
<dbReference type="SUPFAM" id="SSF56524">
    <property type="entry name" value="Oxidoreductase molybdopterin-binding domain"/>
    <property type="match status" value="1"/>
</dbReference>